<dbReference type="PANTHER" id="PTHR22806">
    <property type="entry name" value="NUCLEOPORIN NUP37 P37 -RELATED"/>
    <property type="match status" value="1"/>
</dbReference>
<dbReference type="PANTHER" id="PTHR22806:SF0">
    <property type="entry name" value="NUCLEOPORIN NUP37"/>
    <property type="match status" value="1"/>
</dbReference>
<proteinExistence type="predicted"/>
<sequence>MLVCFHPEDPDLLLVSEKVGVLRVYSVERGCSTLFLRCHGPLLDADWSILDPALIVAAGSKGLTVWNLASPQPCSELVEIGGGERVYNVEICRSTPGLVATHSSPHTVRVTHLHSNKVPVAVHLKKIPSNKPTSSLPSLHHSHDVNTWLCLLAKISFPNAHQSWDVKTRLQ</sequence>
<evidence type="ECO:0000313" key="1">
    <source>
        <dbReference type="EMBL" id="KAK7076886.1"/>
    </source>
</evidence>
<name>A0AAN8X5Z5_HALRR</name>
<keyword evidence="2" id="KW-1185">Reference proteome</keyword>
<dbReference type="InterPro" id="IPR036322">
    <property type="entry name" value="WD40_repeat_dom_sf"/>
</dbReference>
<dbReference type="AlphaFoldDB" id="A0AAN8X5Z5"/>
<gene>
    <name evidence="1" type="ORF">SK128_012755</name>
</gene>
<organism evidence="1 2">
    <name type="scientific">Halocaridina rubra</name>
    <name type="common">Hawaiian red shrimp</name>
    <dbReference type="NCBI Taxonomy" id="373956"/>
    <lineage>
        <taxon>Eukaryota</taxon>
        <taxon>Metazoa</taxon>
        <taxon>Ecdysozoa</taxon>
        <taxon>Arthropoda</taxon>
        <taxon>Crustacea</taxon>
        <taxon>Multicrustacea</taxon>
        <taxon>Malacostraca</taxon>
        <taxon>Eumalacostraca</taxon>
        <taxon>Eucarida</taxon>
        <taxon>Decapoda</taxon>
        <taxon>Pleocyemata</taxon>
        <taxon>Caridea</taxon>
        <taxon>Atyoidea</taxon>
        <taxon>Atyidae</taxon>
        <taxon>Halocaridina</taxon>
    </lineage>
</organism>
<dbReference type="Gene3D" id="2.130.10.10">
    <property type="entry name" value="YVTN repeat-like/Quinoprotein amine dehydrogenase"/>
    <property type="match status" value="1"/>
</dbReference>
<dbReference type="SUPFAM" id="SSF50978">
    <property type="entry name" value="WD40 repeat-like"/>
    <property type="match status" value="1"/>
</dbReference>
<reference evidence="1 2" key="1">
    <citation type="submission" date="2023-11" db="EMBL/GenBank/DDBJ databases">
        <title>Halocaridina rubra genome assembly.</title>
        <authorList>
            <person name="Smith C."/>
        </authorList>
    </citation>
    <scope>NUCLEOTIDE SEQUENCE [LARGE SCALE GENOMIC DNA]</scope>
    <source>
        <strain evidence="1">EP-1</strain>
        <tissue evidence="1">Whole</tissue>
    </source>
</reference>
<dbReference type="EMBL" id="JAXCGZ010009522">
    <property type="protein sequence ID" value="KAK7076886.1"/>
    <property type="molecule type" value="Genomic_DNA"/>
</dbReference>
<accession>A0AAN8X5Z5</accession>
<comment type="caution">
    <text evidence="1">The sequence shown here is derived from an EMBL/GenBank/DDBJ whole genome shotgun (WGS) entry which is preliminary data.</text>
</comment>
<evidence type="ECO:0000313" key="2">
    <source>
        <dbReference type="Proteomes" id="UP001381693"/>
    </source>
</evidence>
<protein>
    <submittedName>
        <fullName evidence="1">Uncharacterized protein</fullName>
    </submittedName>
</protein>
<dbReference type="InterPro" id="IPR037626">
    <property type="entry name" value="NUP37"/>
</dbReference>
<dbReference type="InterPro" id="IPR015943">
    <property type="entry name" value="WD40/YVTN_repeat-like_dom_sf"/>
</dbReference>
<dbReference type="Proteomes" id="UP001381693">
    <property type="component" value="Unassembled WGS sequence"/>
</dbReference>
<dbReference type="GO" id="GO:0031080">
    <property type="term" value="C:nuclear pore outer ring"/>
    <property type="evidence" value="ECO:0007669"/>
    <property type="project" value="InterPro"/>
</dbReference>